<keyword evidence="7 8" id="KW-0998">Cell outer membrane</keyword>
<evidence type="ECO:0000256" key="4">
    <source>
        <dbReference type="ARBA" id="ARBA00022692"/>
    </source>
</evidence>
<feature type="domain" description="TonB-dependent receptor plug" evidence="12">
    <location>
        <begin position="118"/>
        <end position="233"/>
    </location>
</feature>
<feature type="signal peptide" evidence="10">
    <location>
        <begin position="1"/>
        <end position="23"/>
    </location>
</feature>
<evidence type="ECO:0000256" key="1">
    <source>
        <dbReference type="ARBA" id="ARBA00004571"/>
    </source>
</evidence>
<dbReference type="InterPro" id="IPR036942">
    <property type="entry name" value="Beta-barrel_TonB_sf"/>
</dbReference>
<dbReference type="InterPro" id="IPR023997">
    <property type="entry name" value="TonB-dep_OMP_SusC/RagA_CS"/>
</dbReference>
<dbReference type="SUPFAM" id="SSF49464">
    <property type="entry name" value="Carboxypeptidase regulatory domain-like"/>
    <property type="match status" value="1"/>
</dbReference>
<evidence type="ECO:0000256" key="10">
    <source>
        <dbReference type="SAM" id="SignalP"/>
    </source>
</evidence>
<protein>
    <submittedName>
        <fullName evidence="13">SusC/RagA family TonB-linked outer membrane protein</fullName>
    </submittedName>
</protein>
<evidence type="ECO:0000256" key="5">
    <source>
        <dbReference type="ARBA" id="ARBA00023077"/>
    </source>
</evidence>
<keyword evidence="14" id="KW-1185">Reference proteome</keyword>
<comment type="subcellular location">
    <subcellularLocation>
        <location evidence="1 8">Cell outer membrane</location>
        <topology evidence="1 8">Multi-pass membrane protein</topology>
    </subcellularLocation>
</comment>
<evidence type="ECO:0000256" key="3">
    <source>
        <dbReference type="ARBA" id="ARBA00022452"/>
    </source>
</evidence>
<dbReference type="EMBL" id="SBIW01000001">
    <property type="protein sequence ID" value="RWY57493.1"/>
    <property type="molecule type" value="Genomic_DNA"/>
</dbReference>
<dbReference type="Pfam" id="PF13715">
    <property type="entry name" value="CarbopepD_reg_2"/>
    <property type="match status" value="1"/>
</dbReference>
<dbReference type="InterPro" id="IPR008969">
    <property type="entry name" value="CarboxyPept-like_regulatory"/>
</dbReference>
<keyword evidence="4 8" id="KW-0812">Transmembrane</keyword>
<dbReference type="NCBIfam" id="TIGR04056">
    <property type="entry name" value="OMP_RagA_SusC"/>
    <property type="match status" value="1"/>
</dbReference>
<evidence type="ECO:0000256" key="2">
    <source>
        <dbReference type="ARBA" id="ARBA00022448"/>
    </source>
</evidence>
<gene>
    <name evidence="13" type="ORF">EPL05_02905</name>
</gene>
<dbReference type="Proteomes" id="UP000286701">
    <property type="component" value="Unassembled WGS sequence"/>
</dbReference>
<dbReference type="FunFam" id="2.170.130.10:FF:000008">
    <property type="entry name" value="SusC/RagA family TonB-linked outer membrane protein"/>
    <property type="match status" value="1"/>
</dbReference>
<evidence type="ECO:0000313" key="13">
    <source>
        <dbReference type="EMBL" id="RWY57493.1"/>
    </source>
</evidence>
<dbReference type="GO" id="GO:0009279">
    <property type="term" value="C:cell outer membrane"/>
    <property type="evidence" value="ECO:0007669"/>
    <property type="project" value="UniProtKB-SubCell"/>
</dbReference>
<keyword evidence="2 8" id="KW-0813">Transport</keyword>
<evidence type="ECO:0000256" key="8">
    <source>
        <dbReference type="PROSITE-ProRule" id="PRU01360"/>
    </source>
</evidence>
<accession>A0A444MV38</accession>
<keyword evidence="5 9" id="KW-0798">TonB box</keyword>
<dbReference type="Pfam" id="PF07715">
    <property type="entry name" value="Plug"/>
    <property type="match status" value="1"/>
</dbReference>
<dbReference type="PROSITE" id="PS52016">
    <property type="entry name" value="TONB_DEPENDENT_REC_3"/>
    <property type="match status" value="1"/>
</dbReference>
<keyword evidence="3 8" id="KW-1134">Transmembrane beta strand</keyword>
<evidence type="ECO:0000313" key="14">
    <source>
        <dbReference type="Proteomes" id="UP000286701"/>
    </source>
</evidence>
<organism evidence="13 14">
    <name type="scientific">Mucilaginibacter gilvus</name>
    <dbReference type="NCBI Taxonomy" id="2305909"/>
    <lineage>
        <taxon>Bacteria</taxon>
        <taxon>Pseudomonadati</taxon>
        <taxon>Bacteroidota</taxon>
        <taxon>Sphingobacteriia</taxon>
        <taxon>Sphingobacteriales</taxon>
        <taxon>Sphingobacteriaceae</taxon>
        <taxon>Mucilaginibacter</taxon>
    </lineage>
</organism>
<dbReference type="Pfam" id="PF00593">
    <property type="entry name" value="TonB_dep_Rec_b-barrel"/>
    <property type="match status" value="1"/>
</dbReference>
<evidence type="ECO:0000259" key="11">
    <source>
        <dbReference type="Pfam" id="PF00593"/>
    </source>
</evidence>
<dbReference type="InterPro" id="IPR037066">
    <property type="entry name" value="Plug_dom_sf"/>
</dbReference>
<evidence type="ECO:0000256" key="6">
    <source>
        <dbReference type="ARBA" id="ARBA00023136"/>
    </source>
</evidence>
<dbReference type="NCBIfam" id="TIGR04057">
    <property type="entry name" value="SusC_RagA_signa"/>
    <property type="match status" value="1"/>
</dbReference>
<dbReference type="RefSeq" id="WP_128531999.1">
    <property type="nucleotide sequence ID" value="NZ_SBIW01000001.1"/>
</dbReference>
<dbReference type="InterPro" id="IPR023996">
    <property type="entry name" value="TonB-dep_OMP_SusC/RagA"/>
</dbReference>
<dbReference type="SUPFAM" id="SSF56935">
    <property type="entry name" value="Porins"/>
    <property type="match status" value="1"/>
</dbReference>
<comment type="similarity">
    <text evidence="8 9">Belongs to the TonB-dependent receptor family.</text>
</comment>
<dbReference type="Gene3D" id="2.40.170.20">
    <property type="entry name" value="TonB-dependent receptor, beta-barrel domain"/>
    <property type="match status" value="1"/>
</dbReference>
<dbReference type="InterPro" id="IPR039426">
    <property type="entry name" value="TonB-dep_rcpt-like"/>
</dbReference>
<comment type="caution">
    <text evidence="13">The sequence shown here is derived from an EMBL/GenBank/DDBJ whole genome shotgun (WGS) entry which is preliminary data.</text>
</comment>
<evidence type="ECO:0000259" key="12">
    <source>
        <dbReference type="Pfam" id="PF07715"/>
    </source>
</evidence>
<keyword evidence="10" id="KW-0732">Signal</keyword>
<sequence>MKKLYLKLTLLLVFIFTALCVHAQTGSISGQVLDETGLPLPGATVSAGGKATITNTDGKYTLTGLPAGSISVSVKFVGYEVLQQLIPVNGDTKFNASLKPSSTGLNEVVVIGYGTVQKKNLTGAVSTVTSKDFQKGSITTPEQLIAGKVPGISITSNGGSPGSGSVIRVRGGASLSASNDPLIVIDGVPLSNNSISGASNPLSLINPNDIETFTVLKDASATAIYGSRASNGVILITTKKGISGAPKFNFSTQLSAYKVGKKLDVLSPAAFRDYVNTNGSAAQKAMLGTENTDWQDKIYQTSLGTDNNLSVAGTYKTIPFRISGGYLRQVGVLVTDKLQRTTGSITINPKLFDNHLKIDVNLKGALTESRFANQGAIGSAVSFDPTQPVYVKNSFGNYYEWANTSSDGSVIPNPNATRNPIALLAQRSDNSQVKRSYGNAQFDYSMHFLPELHANLNLGYDISNGKGTTYVPANAAQSFAVQGLDNNYQQNISNKVGEFYLNYIKDLKGINSNINVTAGYGYYDFLTKIFYYPSYNANHVVVAGSEPAFAFDKPQTTLISYYGRAIYTFNNKYILAGSVRTDGSSRFAPENRWGVFPSAAFTWRINQENFLKDSKTISDLKLRLSYGVTGQQDGIPYYSYLPTYALSVAAAKYQLGDTFYGMYAPQAYDKSIKWEQTATYNAGMDFGLFDGRVNGSVDVYFKKTKDLLNNIPIPLGSNFSNTITTNVGNIENKGVEFAINGALVKSSNFSWDAGFNFTYNSNKITRLTNVESPTYPGVLTGGISGGTGNTVQINSVGYNTYSYYLYKQVYDATGKPKEGIYEDLNGDNIINEKDLYRFQSAVPKYILGFSTQLSYKKWSLSTVLRANLGNYVYNNVKANIGVTRNLLNPAGFLGNVSTEIFKSGFDNNQYLSDYYVENGSFLRMDNLGLSYNAGKIFGPTSKVGLRLNANCQNVFIVTKYSGLDPEISSGIDNNFYPRPRTFVLGVNLDF</sequence>
<dbReference type="InterPro" id="IPR000531">
    <property type="entry name" value="Beta-barrel_TonB"/>
</dbReference>
<reference evidence="13 14" key="1">
    <citation type="submission" date="2019-01" db="EMBL/GenBank/DDBJ databases">
        <title>Mucilaginibacter antarcticum sp. nov., isolated from antarctic soil.</title>
        <authorList>
            <person name="Yan Y.-Q."/>
            <person name="Du Z.-J."/>
        </authorList>
    </citation>
    <scope>NUCLEOTIDE SEQUENCE [LARGE SCALE GENOMIC DNA]</scope>
    <source>
        <strain evidence="13 14">F01003</strain>
    </source>
</reference>
<proteinExistence type="inferred from homology"/>
<evidence type="ECO:0000256" key="7">
    <source>
        <dbReference type="ARBA" id="ARBA00023237"/>
    </source>
</evidence>
<keyword evidence="6 8" id="KW-0472">Membrane</keyword>
<dbReference type="Gene3D" id="2.170.130.10">
    <property type="entry name" value="TonB-dependent receptor, plug domain"/>
    <property type="match status" value="1"/>
</dbReference>
<dbReference type="AlphaFoldDB" id="A0A444MV38"/>
<name>A0A444MV38_9SPHI</name>
<dbReference type="OrthoDB" id="9768177at2"/>
<dbReference type="InterPro" id="IPR012910">
    <property type="entry name" value="Plug_dom"/>
</dbReference>
<evidence type="ECO:0000256" key="9">
    <source>
        <dbReference type="RuleBase" id="RU003357"/>
    </source>
</evidence>
<feature type="chain" id="PRO_5019148695" evidence="10">
    <location>
        <begin position="24"/>
        <end position="990"/>
    </location>
</feature>
<feature type="domain" description="TonB-dependent receptor-like beta-barrel" evidence="11">
    <location>
        <begin position="393"/>
        <end position="954"/>
    </location>
</feature>
<dbReference type="Gene3D" id="2.60.40.1120">
    <property type="entry name" value="Carboxypeptidase-like, regulatory domain"/>
    <property type="match status" value="1"/>
</dbReference>